<accession>A0A6J5QE01</accession>
<organism evidence="2">
    <name type="scientific">uncultured Caudovirales phage</name>
    <dbReference type="NCBI Taxonomy" id="2100421"/>
    <lineage>
        <taxon>Viruses</taxon>
        <taxon>Duplodnaviria</taxon>
        <taxon>Heunggongvirae</taxon>
        <taxon>Uroviricota</taxon>
        <taxon>Caudoviricetes</taxon>
        <taxon>Peduoviridae</taxon>
        <taxon>Maltschvirus</taxon>
        <taxon>Maltschvirus maltsch</taxon>
    </lineage>
</organism>
<proteinExistence type="predicted"/>
<evidence type="ECO:0000313" key="3">
    <source>
        <dbReference type="EMBL" id="CAB4188815.1"/>
    </source>
</evidence>
<name>A0A6J5QE01_9CAUD</name>
<protein>
    <submittedName>
        <fullName evidence="2">Uncharacterized protein</fullName>
    </submittedName>
</protein>
<evidence type="ECO:0000313" key="1">
    <source>
        <dbReference type="EMBL" id="CAB4173899.1"/>
    </source>
</evidence>
<sequence>MTLYHESFTLAAATPKIIATIPAGNPLTHVSVTNVNAVAIFLGDATVSATGSADRGVKVASEGTREIWLNAGDTLYAVSAAGTGSSHDVAVVYSKVVG</sequence>
<dbReference type="EMBL" id="LR797127">
    <property type="protein sequence ID" value="CAB4188815.1"/>
    <property type="molecule type" value="Genomic_DNA"/>
</dbReference>
<dbReference type="EMBL" id="LR796984">
    <property type="protein sequence ID" value="CAB4179691.1"/>
    <property type="molecule type" value="Genomic_DNA"/>
</dbReference>
<reference evidence="2" key="1">
    <citation type="submission" date="2020-05" db="EMBL/GenBank/DDBJ databases">
        <authorList>
            <person name="Chiriac C."/>
            <person name="Salcher M."/>
            <person name="Ghai R."/>
            <person name="Kavagutti S V."/>
        </authorList>
    </citation>
    <scope>NUCLEOTIDE SEQUENCE</scope>
</reference>
<dbReference type="EMBL" id="LR796920">
    <property type="protein sequence ID" value="CAB4173899.1"/>
    <property type="molecule type" value="Genomic_DNA"/>
</dbReference>
<gene>
    <name evidence="2" type="ORF">UFOVP1035_6</name>
    <name evidence="3" type="ORF">UFOVP1181_112</name>
    <name evidence="1" type="ORF">UFOVP965_10</name>
</gene>
<evidence type="ECO:0000313" key="2">
    <source>
        <dbReference type="EMBL" id="CAB4179691.1"/>
    </source>
</evidence>